<evidence type="ECO:0000313" key="1">
    <source>
        <dbReference type="EMBL" id="RZR73425.1"/>
    </source>
</evidence>
<accession>A0A445MGP5</accession>
<name>A0A445MGP5_ENSVE</name>
<sequence>MPRGGHCPDSRSARGLLPAVSRVGRLLPDCSKLVSDMVNLDRVKSMPRVLIERATPMPVEETTIVTVEKCLAKWGSEPSKKKRKIVA</sequence>
<dbReference type="EMBL" id="KV875916">
    <property type="protein sequence ID" value="RZR73425.1"/>
    <property type="molecule type" value="Genomic_DNA"/>
</dbReference>
<protein>
    <submittedName>
        <fullName evidence="1">Uncharacterized protein</fullName>
    </submittedName>
</protein>
<gene>
    <name evidence="1" type="ORF">BHM03_00023961</name>
</gene>
<proteinExistence type="predicted"/>
<dbReference type="AlphaFoldDB" id="A0A445MGP5"/>
<reference evidence="1" key="1">
    <citation type="journal article" date="2018" name="Data Brief">
        <title>Genome sequence data from 17 accessions of Ensete ventricosum, a staple food crop for millions in Ethiopia.</title>
        <authorList>
            <person name="Yemataw Z."/>
            <person name="Muzemil S."/>
            <person name="Ambachew D."/>
            <person name="Tripathi L."/>
            <person name="Tesfaye K."/>
            <person name="Chala A."/>
            <person name="Farbos A."/>
            <person name="O'Neill P."/>
            <person name="Moore K."/>
            <person name="Grant M."/>
            <person name="Studholme D.J."/>
        </authorList>
    </citation>
    <scope>NUCLEOTIDE SEQUENCE [LARGE SCALE GENOMIC DNA]</scope>
    <source>
        <tissue evidence="1">Leaf</tissue>
    </source>
</reference>
<dbReference type="Proteomes" id="UP000290560">
    <property type="component" value="Unassembled WGS sequence"/>
</dbReference>
<organism evidence="1">
    <name type="scientific">Ensete ventricosum</name>
    <name type="common">Abyssinian banana</name>
    <name type="synonym">Musa ensete</name>
    <dbReference type="NCBI Taxonomy" id="4639"/>
    <lineage>
        <taxon>Eukaryota</taxon>
        <taxon>Viridiplantae</taxon>
        <taxon>Streptophyta</taxon>
        <taxon>Embryophyta</taxon>
        <taxon>Tracheophyta</taxon>
        <taxon>Spermatophyta</taxon>
        <taxon>Magnoliopsida</taxon>
        <taxon>Liliopsida</taxon>
        <taxon>Zingiberales</taxon>
        <taxon>Musaceae</taxon>
        <taxon>Ensete</taxon>
    </lineage>
</organism>